<dbReference type="EMBL" id="LLXH01009517">
    <property type="protein sequence ID" value="PKC50601.1"/>
    <property type="molecule type" value="Genomic_DNA"/>
</dbReference>
<organism evidence="1 2">
    <name type="scientific">Rhizophagus irregularis</name>
    <dbReference type="NCBI Taxonomy" id="588596"/>
    <lineage>
        <taxon>Eukaryota</taxon>
        <taxon>Fungi</taxon>
        <taxon>Fungi incertae sedis</taxon>
        <taxon>Mucoromycota</taxon>
        <taxon>Glomeromycotina</taxon>
        <taxon>Glomeromycetes</taxon>
        <taxon>Glomerales</taxon>
        <taxon>Glomeraceae</taxon>
        <taxon>Rhizophagus</taxon>
    </lineage>
</organism>
<evidence type="ECO:0000313" key="2">
    <source>
        <dbReference type="Proteomes" id="UP000232688"/>
    </source>
</evidence>
<dbReference type="VEuPathDB" id="FungiDB:RhiirFUN_013604"/>
<comment type="caution">
    <text evidence="1">The sequence shown here is derived from an EMBL/GenBank/DDBJ whole genome shotgun (WGS) entry which is preliminary data.</text>
</comment>
<dbReference type="Proteomes" id="UP000232688">
    <property type="component" value="Unassembled WGS sequence"/>
</dbReference>
<dbReference type="VEuPathDB" id="FungiDB:RhiirA1_485844"/>
<accession>A0A2N0QHR3</accession>
<reference evidence="1 2" key="1">
    <citation type="submission" date="2017-10" db="EMBL/GenBank/DDBJ databases">
        <title>Extensive intraspecific genome diversity in a model arbuscular mycorrhizal fungus.</title>
        <authorList>
            <person name="Chen E.C.H."/>
            <person name="Morin E."/>
            <person name="Baudet D."/>
            <person name="Noel J."/>
            <person name="Ndikumana S."/>
            <person name="Charron P."/>
            <person name="St-Onge C."/>
            <person name="Giorgi J."/>
            <person name="Grigoriev I.V."/>
            <person name="Roux C."/>
            <person name="Martin F.M."/>
            <person name="Corradi N."/>
        </authorList>
    </citation>
    <scope>NUCLEOTIDE SEQUENCE [LARGE SCALE GENOMIC DNA]</scope>
    <source>
        <strain evidence="1 2">A1</strain>
    </source>
</reference>
<protein>
    <submittedName>
        <fullName evidence="1">Uncharacterized protein</fullName>
    </submittedName>
</protein>
<proteinExistence type="predicted"/>
<reference evidence="1 2" key="2">
    <citation type="submission" date="2017-10" db="EMBL/GenBank/DDBJ databases">
        <title>Genome analyses suggest a sexual origin of heterokaryosis in a supposedly ancient asexual fungus.</title>
        <authorList>
            <person name="Corradi N."/>
            <person name="Sedzielewska K."/>
            <person name="Noel J."/>
            <person name="Charron P."/>
            <person name="Farinelli L."/>
            <person name="Marton T."/>
            <person name="Kruger M."/>
            <person name="Pelin A."/>
            <person name="Brachmann A."/>
            <person name="Corradi N."/>
        </authorList>
    </citation>
    <scope>NUCLEOTIDE SEQUENCE [LARGE SCALE GENOMIC DNA]</scope>
    <source>
        <strain evidence="1 2">A1</strain>
    </source>
</reference>
<dbReference type="AlphaFoldDB" id="A0A2N0QHR3"/>
<name>A0A2N0QHR3_9GLOM</name>
<sequence>MAENMCSNDTASTADTDSNVDESLKQLLNYSIPEHSPLNLQHQLLAHHYIANLITQNLPAYNMGQHDIASLSQSEYDERLFLLY</sequence>
<evidence type="ECO:0000313" key="1">
    <source>
        <dbReference type="EMBL" id="PKC50601.1"/>
    </source>
</evidence>
<gene>
    <name evidence="1" type="ORF">RhiirA1_485844</name>
</gene>